<keyword evidence="4" id="KW-1185">Reference proteome</keyword>
<feature type="region of interest" description="Disordered" evidence="1">
    <location>
        <begin position="25"/>
        <end position="139"/>
    </location>
</feature>
<evidence type="ECO:0000256" key="1">
    <source>
        <dbReference type="SAM" id="MobiDB-lite"/>
    </source>
</evidence>
<feature type="transmembrane region" description="Helical" evidence="2">
    <location>
        <begin position="6"/>
        <end position="22"/>
    </location>
</feature>
<accession>A0ABQ4LH03</accession>
<dbReference type="Proteomes" id="UP000676601">
    <property type="component" value="Unassembled WGS sequence"/>
</dbReference>
<evidence type="ECO:0000256" key="2">
    <source>
        <dbReference type="SAM" id="Phobius"/>
    </source>
</evidence>
<proteinExistence type="predicted"/>
<feature type="compositionally biased region" description="Acidic residues" evidence="1">
    <location>
        <begin position="53"/>
        <end position="69"/>
    </location>
</feature>
<keyword evidence="2" id="KW-1133">Transmembrane helix</keyword>
<feature type="compositionally biased region" description="Polar residues" evidence="1">
    <location>
        <begin position="153"/>
        <end position="164"/>
    </location>
</feature>
<dbReference type="RefSeq" id="WP_212984456.1">
    <property type="nucleotide sequence ID" value="NZ_BORU01000001.1"/>
</dbReference>
<reference evidence="3 4" key="1">
    <citation type="submission" date="2021-03" db="EMBL/GenBank/DDBJ databases">
        <title>Antimicrobial resistance genes in bacteria isolated from Japanese honey, and their potential for conferring macrolide and lincosamide resistance in the American foulbrood pathogen Paenibacillus larvae.</title>
        <authorList>
            <person name="Okamoto M."/>
            <person name="Kumagai M."/>
            <person name="Kanamori H."/>
            <person name="Takamatsu D."/>
        </authorList>
    </citation>
    <scope>NUCLEOTIDE SEQUENCE [LARGE SCALE GENOMIC DNA]</scope>
    <source>
        <strain evidence="3 4">J21TS7</strain>
    </source>
</reference>
<keyword evidence="2" id="KW-0472">Membrane</keyword>
<keyword evidence="2" id="KW-0812">Transmembrane</keyword>
<organism evidence="3 4">
    <name type="scientific">Paenibacillus cineris</name>
    <dbReference type="NCBI Taxonomy" id="237530"/>
    <lineage>
        <taxon>Bacteria</taxon>
        <taxon>Bacillati</taxon>
        <taxon>Bacillota</taxon>
        <taxon>Bacilli</taxon>
        <taxon>Bacillales</taxon>
        <taxon>Paenibacillaceae</taxon>
        <taxon>Paenibacillus</taxon>
    </lineage>
</organism>
<evidence type="ECO:0000313" key="4">
    <source>
        <dbReference type="Proteomes" id="UP000676601"/>
    </source>
</evidence>
<dbReference type="EMBL" id="BORU01000001">
    <property type="protein sequence ID" value="GIO55625.1"/>
    <property type="molecule type" value="Genomic_DNA"/>
</dbReference>
<comment type="caution">
    <text evidence="3">The sequence shown here is derived from an EMBL/GenBank/DDBJ whole genome shotgun (WGS) entry which is preliminary data.</text>
</comment>
<sequence length="210" mass="23822">MWIIEHFYWILIIGFAVISALSKRGNKSKQRQQPRGMPTFGGEGRPYQRRDEADDYDEDEDEEYDEEYDEGRPDPAYGSRPRPQEPAGRRSSPFGSYDSSAPEPPVYSQDYRPAPDYDTGEGVSSMWAEEKPSPVQATLEDRTRTMQQEINRVNASLDKISTQMDMGADRAADREAAVPVSPLAEQARQGIIWAEILGPPRSKRPLNPRK</sequence>
<gene>
    <name evidence="3" type="ORF">J21TS7_39430</name>
</gene>
<feature type="region of interest" description="Disordered" evidence="1">
    <location>
        <begin position="153"/>
        <end position="173"/>
    </location>
</feature>
<name>A0ABQ4LH03_9BACL</name>
<protein>
    <submittedName>
        <fullName evidence="3">Uncharacterized protein</fullName>
    </submittedName>
</protein>
<evidence type="ECO:0000313" key="3">
    <source>
        <dbReference type="EMBL" id="GIO55625.1"/>
    </source>
</evidence>